<name>A0AAX0LAX1_9BACT</name>
<dbReference type="InterPro" id="IPR001173">
    <property type="entry name" value="Glyco_trans_2-like"/>
</dbReference>
<dbReference type="Pfam" id="PF00535">
    <property type="entry name" value="Glycos_transf_2"/>
    <property type="match status" value="1"/>
</dbReference>
<evidence type="ECO:0000259" key="1">
    <source>
        <dbReference type="Pfam" id="PF00535"/>
    </source>
</evidence>
<evidence type="ECO:0000313" key="2">
    <source>
        <dbReference type="EMBL" id="OPA81612.1"/>
    </source>
</evidence>
<dbReference type="InterPro" id="IPR029044">
    <property type="entry name" value="Nucleotide-diphossugar_trans"/>
</dbReference>
<dbReference type="RefSeq" id="WP_069637674.1">
    <property type="nucleotide sequence ID" value="NZ_CP012546.1"/>
</dbReference>
<gene>
    <name evidence="2" type="ORF">BFG04_00255</name>
</gene>
<dbReference type="SUPFAM" id="SSF53448">
    <property type="entry name" value="Nucleotide-diphospho-sugar transferases"/>
    <property type="match status" value="1"/>
</dbReference>
<feature type="domain" description="Glycosyltransferase 2-like" evidence="1">
    <location>
        <begin position="53"/>
        <end position="159"/>
    </location>
</feature>
<dbReference type="Gene3D" id="3.90.550.10">
    <property type="entry name" value="Spore Coat Polysaccharide Biosynthesis Protein SpsA, Chain A"/>
    <property type="match status" value="1"/>
</dbReference>
<dbReference type="AlphaFoldDB" id="A0AAX0LAX1"/>
<comment type="caution">
    <text evidence="2">The sequence shown here is derived from an EMBL/GenBank/DDBJ whole genome shotgun (WGS) entry which is preliminary data.</text>
</comment>
<keyword evidence="2" id="KW-0808">Transferase</keyword>
<evidence type="ECO:0000313" key="3">
    <source>
        <dbReference type="Proteomes" id="UP000189728"/>
    </source>
</evidence>
<protein>
    <submittedName>
        <fullName evidence="2">Glycosyl transferase</fullName>
    </submittedName>
</protein>
<dbReference type="EMBL" id="MCRK01000012">
    <property type="protein sequence ID" value="OPA81612.1"/>
    <property type="molecule type" value="Genomic_DNA"/>
</dbReference>
<dbReference type="GO" id="GO:0016740">
    <property type="term" value="F:transferase activity"/>
    <property type="evidence" value="ECO:0007669"/>
    <property type="project" value="UniProtKB-KW"/>
</dbReference>
<dbReference type="CDD" id="cd00761">
    <property type="entry name" value="Glyco_tranf_GTA_type"/>
    <property type="match status" value="1"/>
</dbReference>
<accession>A0AAX0LAX1</accession>
<organism evidence="2 3">
    <name type="scientific">Campylobacter pinnipediorum subsp. pinnipediorum</name>
    <dbReference type="NCBI Taxonomy" id="1660067"/>
    <lineage>
        <taxon>Bacteria</taxon>
        <taxon>Pseudomonadati</taxon>
        <taxon>Campylobacterota</taxon>
        <taxon>Epsilonproteobacteria</taxon>
        <taxon>Campylobacterales</taxon>
        <taxon>Campylobacteraceae</taxon>
        <taxon>Campylobacter</taxon>
    </lineage>
</organism>
<proteinExistence type="predicted"/>
<dbReference type="Proteomes" id="UP000189728">
    <property type="component" value="Unassembled WGS sequence"/>
</dbReference>
<reference evidence="2 3" key="1">
    <citation type="submission" date="2016-08" db="EMBL/GenBank/DDBJ databases">
        <title>Campylobacter species from sea mammals.</title>
        <authorList>
            <person name="Gilbert M.J."/>
            <person name="Byrne B.A."/>
            <person name="Zomer A.L."/>
            <person name="Wagenaar J.A."/>
        </authorList>
    </citation>
    <scope>NUCLEOTIDE SEQUENCE [LARGE SCALE GENOMIC DNA]</scope>
    <source>
        <strain evidence="2 3">1105248</strain>
    </source>
</reference>
<sequence>MPAFNQQKEISRINKNYPNRHQLDASHIKLSYITHFYCNQENIDSVISLLRKYEQYSPDLLDQIEFIIVDDGSPIQYEIPEFDLNIRWLKINEDIQWNQAGARNLGATYARSDKIVMLDLDHYIHENTLWYMANKRPLGRNIYKIYRTSANNDGKIRKGHANLFFMSRARFMRFYGYDEEFAGHYGSEDFRFVKFHKAHGSKQSYLPKKYLCSTRDNNTDLKDNVNREKSYHTLKRDLSYNTPVDLRKKMENRNFGAEYGHSRIFLNFTWTILSEQYRKNIPSPKNKKWWYYLWYFRWLFGNN</sequence>